<dbReference type="RefSeq" id="WP_189001759.1">
    <property type="nucleotide sequence ID" value="NZ_BMOD01000003.1"/>
</dbReference>
<gene>
    <name evidence="3" type="ORF">GCM10008938_14010</name>
</gene>
<dbReference type="InterPro" id="IPR025286">
    <property type="entry name" value="MOFRL_assoc_dom"/>
</dbReference>
<dbReference type="InterPro" id="IPR037035">
    <property type="entry name" value="GK-like_C_sf"/>
</dbReference>
<dbReference type="SUPFAM" id="SSF82544">
    <property type="entry name" value="GckA/TtuD-like"/>
    <property type="match status" value="1"/>
</dbReference>
<protein>
    <submittedName>
        <fullName evidence="3">Glycerate dehydrogenase</fullName>
    </submittedName>
</protein>
<dbReference type="PANTHER" id="PTHR12227">
    <property type="entry name" value="GLYCERATE KINASE"/>
    <property type="match status" value="1"/>
</dbReference>
<evidence type="ECO:0000259" key="2">
    <source>
        <dbReference type="Pfam" id="PF13660"/>
    </source>
</evidence>
<dbReference type="Pfam" id="PF05161">
    <property type="entry name" value="MOFRL"/>
    <property type="match status" value="1"/>
</dbReference>
<evidence type="ECO:0000313" key="4">
    <source>
        <dbReference type="Proteomes" id="UP000632222"/>
    </source>
</evidence>
<reference evidence="4" key="1">
    <citation type="journal article" date="2019" name="Int. J. Syst. Evol. Microbiol.">
        <title>The Global Catalogue of Microorganisms (GCM) 10K type strain sequencing project: providing services to taxonomists for standard genome sequencing and annotation.</title>
        <authorList>
            <consortium name="The Broad Institute Genomics Platform"/>
            <consortium name="The Broad Institute Genome Sequencing Center for Infectious Disease"/>
            <person name="Wu L."/>
            <person name="Ma J."/>
        </authorList>
    </citation>
    <scope>NUCLEOTIDE SEQUENCE [LARGE SCALE GENOMIC DNA]</scope>
    <source>
        <strain evidence="4">JCM 14370</strain>
    </source>
</reference>
<feature type="domain" description="MOFRL-associated" evidence="2">
    <location>
        <begin position="5"/>
        <end position="216"/>
    </location>
</feature>
<dbReference type="InterPro" id="IPR038614">
    <property type="entry name" value="GK_N_sf"/>
</dbReference>
<sequence length="418" mass="45223">MQDLMLQAFQFALQQNHPYTLTHKHLPPPPEQGKLAVLAVGKAALPMLRAAEDFYGPQIKGHAVTRYGHGGETRFIPLQEASHPTPDENSELAAQQALLLAQALGPQDTLLVLVSGGGSSLWCAPKGTSRPEKVVLTRLLLNSGATIHEINTVRKQFSHIKGGKLAQGTRAKVISLLLSDVPGDDPDVIASGPTVQNTSTAQDALDVLRRYGLDDRPELKNAILLLQQAQQQPSTGPVHSENILIGSNHGFLKSVQDFWVQQGIPAFILGDTFTGEARELAAFHAGLVRSIREHREPFKPPVVLISGGEASVTVKGTGQGGRNQEFLLWLCWHLREQGVWAFAADTDGIDGTTHAAGAFLTPETFQRSQNLRNIRQDLDNNNAFGFFESMGQLVVTGPTQNNLNDGRMVFIPGDGATS</sequence>
<proteinExistence type="predicted"/>
<dbReference type="PANTHER" id="PTHR12227:SF0">
    <property type="entry name" value="GLYCERATE KINASE"/>
    <property type="match status" value="1"/>
</dbReference>
<dbReference type="Pfam" id="PF13660">
    <property type="entry name" value="DUF4147"/>
    <property type="match status" value="1"/>
</dbReference>
<evidence type="ECO:0000313" key="3">
    <source>
        <dbReference type="EMBL" id="GGJ29094.1"/>
    </source>
</evidence>
<comment type="caution">
    <text evidence="3">The sequence shown here is derived from an EMBL/GenBank/DDBJ whole genome shotgun (WGS) entry which is preliminary data.</text>
</comment>
<dbReference type="EMBL" id="BMOD01000003">
    <property type="protein sequence ID" value="GGJ29094.1"/>
    <property type="molecule type" value="Genomic_DNA"/>
</dbReference>
<dbReference type="Gene3D" id="3.40.1480.10">
    <property type="entry name" value="MOFRL domain"/>
    <property type="match status" value="1"/>
</dbReference>
<organism evidence="3 4">
    <name type="scientific">Deinococcus roseus</name>
    <dbReference type="NCBI Taxonomy" id="392414"/>
    <lineage>
        <taxon>Bacteria</taxon>
        <taxon>Thermotogati</taxon>
        <taxon>Deinococcota</taxon>
        <taxon>Deinococci</taxon>
        <taxon>Deinococcales</taxon>
        <taxon>Deinococcaceae</taxon>
        <taxon>Deinococcus</taxon>
    </lineage>
</organism>
<evidence type="ECO:0000259" key="1">
    <source>
        <dbReference type="Pfam" id="PF05161"/>
    </source>
</evidence>
<name>A0ABQ2D0Z6_9DEIO</name>
<dbReference type="InterPro" id="IPR007835">
    <property type="entry name" value="MOFRL"/>
</dbReference>
<dbReference type="Gene3D" id="3.40.50.10180">
    <property type="entry name" value="Glycerate kinase, MOFRL-like N-terminal domain"/>
    <property type="match status" value="1"/>
</dbReference>
<keyword evidence="4" id="KW-1185">Reference proteome</keyword>
<dbReference type="Proteomes" id="UP000632222">
    <property type="component" value="Unassembled WGS sequence"/>
</dbReference>
<feature type="domain" description="MOFRL" evidence="1">
    <location>
        <begin position="302"/>
        <end position="405"/>
    </location>
</feature>
<accession>A0ABQ2D0Z6</accession>
<dbReference type="InterPro" id="IPR039760">
    <property type="entry name" value="MOFRL_protein"/>
</dbReference>